<protein>
    <submittedName>
        <fullName evidence="2">Uncharacterized protein</fullName>
    </submittedName>
</protein>
<reference evidence="2" key="2">
    <citation type="submission" date="2023-05" db="EMBL/GenBank/DDBJ databases">
        <authorList>
            <consortium name="Lawrence Berkeley National Laboratory"/>
            <person name="Steindorff A."/>
            <person name="Hensen N."/>
            <person name="Bonometti L."/>
            <person name="Westerberg I."/>
            <person name="Brannstrom I.O."/>
            <person name="Guillou S."/>
            <person name="Cros-Aarteil S."/>
            <person name="Calhoun S."/>
            <person name="Haridas S."/>
            <person name="Kuo A."/>
            <person name="Mondo S."/>
            <person name="Pangilinan J."/>
            <person name="Riley R."/>
            <person name="Labutti K."/>
            <person name="Andreopoulos B."/>
            <person name="Lipzen A."/>
            <person name="Chen C."/>
            <person name="Yanf M."/>
            <person name="Daum C."/>
            <person name="Ng V."/>
            <person name="Clum A."/>
            <person name="Ohm R."/>
            <person name="Martin F."/>
            <person name="Silar P."/>
            <person name="Natvig D."/>
            <person name="Lalanne C."/>
            <person name="Gautier V."/>
            <person name="Ament-Velasquez S.L."/>
            <person name="Kruys A."/>
            <person name="Hutchinson M.I."/>
            <person name="Powell A.J."/>
            <person name="Barry K."/>
            <person name="Miller A.N."/>
            <person name="Grigoriev I.V."/>
            <person name="Debuchy R."/>
            <person name="Gladieux P."/>
            <person name="Thoren M.H."/>
            <person name="Johannesson H."/>
        </authorList>
    </citation>
    <scope>NUCLEOTIDE SEQUENCE</scope>
    <source>
        <strain evidence="2">CBS 508.74</strain>
    </source>
</reference>
<evidence type="ECO:0000256" key="1">
    <source>
        <dbReference type="SAM" id="MobiDB-lite"/>
    </source>
</evidence>
<comment type="caution">
    <text evidence="2">The sequence shown here is derived from an EMBL/GenBank/DDBJ whole genome shotgun (WGS) entry which is preliminary data.</text>
</comment>
<name>A0AAN6T922_9PEZI</name>
<evidence type="ECO:0000313" key="2">
    <source>
        <dbReference type="EMBL" id="KAK4109705.1"/>
    </source>
</evidence>
<gene>
    <name evidence="2" type="ORF">N656DRAFT_782537</name>
</gene>
<feature type="compositionally biased region" description="Polar residues" evidence="1">
    <location>
        <begin position="303"/>
        <end position="315"/>
    </location>
</feature>
<proteinExistence type="predicted"/>
<feature type="region of interest" description="Disordered" evidence="1">
    <location>
        <begin position="1"/>
        <end position="108"/>
    </location>
</feature>
<dbReference type="EMBL" id="MU853354">
    <property type="protein sequence ID" value="KAK4109705.1"/>
    <property type="molecule type" value="Genomic_DNA"/>
</dbReference>
<reference evidence="2" key="1">
    <citation type="journal article" date="2023" name="Mol. Phylogenet. Evol.">
        <title>Genome-scale phylogeny and comparative genomics of the fungal order Sordariales.</title>
        <authorList>
            <person name="Hensen N."/>
            <person name="Bonometti L."/>
            <person name="Westerberg I."/>
            <person name="Brannstrom I.O."/>
            <person name="Guillou S."/>
            <person name="Cros-Aarteil S."/>
            <person name="Calhoun S."/>
            <person name="Haridas S."/>
            <person name="Kuo A."/>
            <person name="Mondo S."/>
            <person name="Pangilinan J."/>
            <person name="Riley R."/>
            <person name="LaButti K."/>
            <person name="Andreopoulos B."/>
            <person name="Lipzen A."/>
            <person name="Chen C."/>
            <person name="Yan M."/>
            <person name="Daum C."/>
            <person name="Ng V."/>
            <person name="Clum A."/>
            <person name="Steindorff A."/>
            <person name="Ohm R.A."/>
            <person name="Martin F."/>
            <person name="Silar P."/>
            <person name="Natvig D.O."/>
            <person name="Lalanne C."/>
            <person name="Gautier V."/>
            <person name="Ament-Velasquez S.L."/>
            <person name="Kruys A."/>
            <person name="Hutchinson M.I."/>
            <person name="Powell A.J."/>
            <person name="Barry K."/>
            <person name="Miller A.N."/>
            <person name="Grigoriev I.V."/>
            <person name="Debuchy R."/>
            <person name="Gladieux P."/>
            <person name="Hiltunen Thoren M."/>
            <person name="Johannesson H."/>
        </authorList>
    </citation>
    <scope>NUCLEOTIDE SEQUENCE</scope>
    <source>
        <strain evidence="2">CBS 508.74</strain>
    </source>
</reference>
<keyword evidence="3" id="KW-1185">Reference proteome</keyword>
<feature type="region of interest" description="Disordered" evidence="1">
    <location>
        <begin position="142"/>
        <end position="181"/>
    </location>
</feature>
<dbReference type="Proteomes" id="UP001302812">
    <property type="component" value="Unassembled WGS sequence"/>
</dbReference>
<organism evidence="2 3">
    <name type="scientific">Canariomyces notabilis</name>
    <dbReference type="NCBI Taxonomy" id="2074819"/>
    <lineage>
        <taxon>Eukaryota</taxon>
        <taxon>Fungi</taxon>
        <taxon>Dikarya</taxon>
        <taxon>Ascomycota</taxon>
        <taxon>Pezizomycotina</taxon>
        <taxon>Sordariomycetes</taxon>
        <taxon>Sordariomycetidae</taxon>
        <taxon>Sordariales</taxon>
        <taxon>Chaetomiaceae</taxon>
        <taxon>Canariomyces</taxon>
    </lineage>
</organism>
<dbReference type="AlphaFoldDB" id="A0AAN6T922"/>
<feature type="compositionally biased region" description="Polar residues" evidence="1">
    <location>
        <begin position="51"/>
        <end position="72"/>
    </location>
</feature>
<feature type="region of interest" description="Disordered" evidence="1">
    <location>
        <begin position="217"/>
        <end position="249"/>
    </location>
</feature>
<evidence type="ECO:0000313" key="3">
    <source>
        <dbReference type="Proteomes" id="UP001302812"/>
    </source>
</evidence>
<dbReference type="RefSeq" id="XP_064667275.1">
    <property type="nucleotide sequence ID" value="XM_064815778.1"/>
</dbReference>
<feature type="compositionally biased region" description="Low complexity" evidence="1">
    <location>
        <begin position="372"/>
        <end position="389"/>
    </location>
</feature>
<feature type="region of interest" description="Disordered" evidence="1">
    <location>
        <begin position="278"/>
        <end position="443"/>
    </location>
</feature>
<accession>A0AAN6T922</accession>
<dbReference type="GeneID" id="89939903"/>
<sequence>MEVLHPSTPSPGATPRIRTPKAPQYGYSDPYEPYTPRKSTRIAQRAADRTPSPQLSSRHFSEPQQTSFGSPKSSKKRMTSNLATPALSPQKKRMPPMESSRRLSGTLTAESAANAAVALGLASNPESRSSRASALAGAGMLITPAKTPQKPPTEQAKAKVGSIARTLFHNEDDADVMPSPRKMRTQNYTLDSFCNEEEADEPIQIYTDSHERIPEIDDSAENPFYVGQSTAVPEPPKRRSTRQTVTIPGEGKVSVDEAIRREDGMLIVFRGKKQFRKFSEIDESSSGKSEGLDDGEGGLESAVESSSRRPFTRSSIKPRLLFPTTKAGESKTVNEDEEAATDIEDHVLAGMEEDQPVTPADLVEHAPGTPDAPRFAPASPPTTARTTRSANKKVVESTPMKSKQPGKRSPFDGWRRTKNGSQSTGHKRPGDELAAASTKRTKA</sequence>